<reference evidence="1 2" key="1">
    <citation type="submission" date="2016-04" db="EMBL/GenBank/DDBJ databases">
        <title>ATOL: Assembling a taxonomically balanced genome-scale reconstruction of the evolutionary history of the Enterobacteriaceae.</title>
        <authorList>
            <person name="Plunkett G.III."/>
            <person name="Neeno-Eckwall E.C."/>
            <person name="Glasner J.D."/>
            <person name="Perna N.T."/>
        </authorList>
    </citation>
    <scope>NUCLEOTIDE SEQUENCE [LARGE SCALE GENOMIC DNA]</scope>
    <source>
        <strain evidence="1 2">ATCC 51603</strain>
    </source>
</reference>
<proteinExistence type="predicted"/>
<keyword evidence="2" id="KW-1185">Reference proteome</keyword>
<dbReference type="PATRIC" id="fig|1354264.4.peg.654"/>
<sequence>MFQGATAADLTLEKSGYNLIIHAYSPDDMVTLTNYFNSASYRRFEIKLQDQTIDLSELEEFVSDKLAKQNVSTSLSEIVVEDSEETLSNPLHLSSLMNEETDKRSQAKIKETDQFAESAELTSQVNLLIHAMATFGDNSGASGLPQTANVIDYNNHNILAIPQ</sequence>
<comment type="caution">
    <text evidence="1">The sequence shown here is derived from an EMBL/GenBank/DDBJ whole genome shotgun (WGS) entry which is preliminary data.</text>
</comment>
<name>A0A1B7K6Y7_9ENTR</name>
<protein>
    <submittedName>
        <fullName evidence="1">Uncharacterized protein</fullName>
    </submittedName>
</protein>
<gene>
    <name evidence="1" type="ORF">M989_00628</name>
</gene>
<dbReference type="EMBL" id="LXEU01000014">
    <property type="protein sequence ID" value="OAT55899.1"/>
    <property type="molecule type" value="Genomic_DNA"/>
</dbReference>
<dbReference type="Proteomes" id="UP000078386">
    <property type="component" value="Unassembled WGS sequence"/>
</dbReference>
<evidence type="ECO:0000313" key="1">
    <source>
        <dbReference type="EMBL" id="OAT55899.1"/>
    </source>
</evidence>
<organism evidence="1 2">
    <name type="scientific">Kluyvera georgiana ATCC 51603</name>
    <dbReference type="NCBI Taxonomy" id="1354264"/>
    <lineage>
        <taxon>Bacteria</taxon>
        <taxon>Pseudomonadati</taxon>
        <taxon>Pseudomonadota</taxon>
        <taxon>Gammaproteobacteria</taxon>
        <taxon>Enterobacterales</taxon>
        <taxon>Enterobacteriaceae</taxon>
        <taxon>Kluyvera</taxon>
    </lineage>
</organism>
<accession>A0A1B7K6Y7</accession>
<evidence type="ECO:0000313" key="2">
    <source>
        <dbReference type="Proteomes" id="UP000078386"/>
    </source>
</evidence>
<dbReference type="AlphaFoldDB" id="A0A1B7K6Y7"/>